<dbReference type="InterPro" id="IPR005064">
    <property type="entry name" value="BUG"/>
</dbReference>
<evidence type="ECO:0000256" key="1">
    <source>
        <dbReference type="ARBA" id="ARBA00006987"/>
    </source>
</evidence>
<dbReference type="InterPro" id="IPR042100">
    <property type="entry name" value="Bug_dom1"/>
</dbReference>
<feature type="chain" id="PRO_5045360680" evidence="2">
    <location>
        <begin position="32"/>
        <end position="334"/>
    </location>
</feature>
<gene>
    <name evidence="3" type="ORF">L490_3642</name>
</gene>
<dbReference type="SUPFAM" id="SSF53850">
    <property type="entry name" value="Periplasmic binding protein-like II"/>
    <property type="match status" value="1"/>
</dbReference>
<protein>
    <submittedName>
        <fullName evidence="3">Tripartite tricarboxylate transporter family receptor</fullName>
    </submittedName>
</protein>
<dbReference type="PROSITE" id="PS51318">
    <property type="entry name" value="TAT"/>
    <property type="match status" value="1"/>
</dbReference>
<dbReference type="InterPro" id="IPR006311">
    <property type="entry name" value="TAT_signal"/>
</dbReference>
<name>A0ABR4RKM6_BORBO</name>
<dbReference type="Proteomes" id="UP000025756">
    <property type="component" value="Unassembled WGS sequence"/>
</dbReference>
<evidence type="ECO:0000256" key="2">
    <source>
        <dbReference type="SAM" id="SignalP"/>
    </source>
</evidence>
<dbReference type="EMBL" id="JGWH01000009">
    <property type="protein sequence ID" value="KCV38425.1"/>
    <property type="molecule type" value="Genomic_DNA"/>
</dbReference>
<dbReference type="CDD" id="cd07012">
    <property type="entry name" value="PBP2_Bug_TTT"/>
    <property type="match status" value="1"/>
</dbReference>
<dbReference type="Gene3D" id="3.40.190.150">
    <property type="entry name" value="Bordetella uptake gene, domain 1"/>
    <property type="match status" value="1"/>
</dbReference>
<dbReference type="Pfam" id="PF03401">
    <property type="entry name" value="TctC"/>
    <property type="match status" value="1"/>
</dbReference>
<evidence type="ECO:0000313" key="3">
    <source>
        <dbReference type="EMBL" id="KCV38425.1"/>
    </source>
</evidence>
<comment type="similarity">
    <text evidence="1">Belongs to the UPF0065 (bug) family.</text>
</comment>
<evidence type="ECO:0000313" key="4">
    <source>
        <dbReference type="Proteomes" id="UP000025756"/>
    </source>
</evidence>
<proteinExistence type="inferred from homology"/>
<dbReference type="PIRSF" id="PIRSF017082">
    <property type="entry name" value="YflP"/>
    <property type="match status" value="1"/>
</dbReference>
<sequence length="334" mass="35868">MERSMNNQRRNALRVLTGLCGAAALPRLALAQAGAYPAGPVTVVVPYGSGGSTDVIARLLVNDVSERLGGKFIVENKPGAAGNIGTRQVGISRPDGTTLLYSTATPFCINPYVYRTLPFDPDKDFAAVSRTAKLPLVLVVNAGLGIKTPQAFIDYLRKNQQQCSYSSYGIGTSSHIASAIFTKKIGAPGVLHVPYKDMTAMSDLAAGRNTFHIDAWSVVDPLVRAGKLTALAVSSAEPLPWAPKLPTIASVIGSDYEVVTWHAVFAPRKTPAEIVQKLNHEFRQTIAKPSVQKTYVDQGFLTYPPATPAEIDAFVQQDKQRWKSFVEAAGITPS</sequence>
<keyword evidence="4" id="KW-1185">Reference proteome</keyword>
<dbReference type="PANTHER" id="PTHR42928:SF5">
    <property type="entry name" value="BLR1237 PROTEIN"/>
    <property type="match status" value="1"/>
</dbReference>
<keyword evidence="2" id="KW-0732">Signal</keyword>
<dbReference type="Gene3D" id="3.40.190.10">
    <property type="entry name" value="Periplasmic binding protein-like II"/>
    <property type="match status" value="1"/>
</dbReference>
<comment type="caution">
    <text evidence="3">The sequence shown here is derived from an EMBL/GenBank/DDBJ whole genome shotgun (WGS) entry which is preliminary data.</text>
</comment>
<reference evidence="3 4" key="1">
    <citation type="submission" date="2014-03" db="EMBL/GenBank/DDBJ databases">
        <title>Genome sequence of Bordetella bronchiseptica.</title>
        <authorList>
            <person name="Harvill E."/>
            <person name="Goodfield L.L."/>
            <person name="Ivanov Y.V."/>
            <person name="Meyer J.A."/>
            <person name="Muse S.J."/>
            <person name="Jacobs N."/>
            <person name="Bendor L."/>
            <person name="Smallridge W.E."/>
            <person name="Brinkac L.M."/>
            <person name="Sanka R."/>
            <person name="Kim M."/>
            <person name="Losada L."/>
        </authorList>
    </citation>
    <scope>NUCLEOTIDE SEQUENCE [LARGE SCALE GENOMIC DNA]</scope>
    <source>
        <strain evidence="3 4">00-P-2796</strain>
    </source>
</reference>
<accession>A0ABR4RKM6</accession>
<keyword evidence="3" id="KW-0675">Receptor</keyword>
<feature type="signal peptide" evidence="2">
    <location>
        <begin position="1"/>
        <end position="31"/>
    </location>
</feature>
<organism evidence="3 4">
    <name type="scientific">Bordetella bronchiseptica 00-P-2796</name>
    <dbReference type="NCBI Taxonomy" id="1331199"/>
    <lineage>
        <taxon>Bacteria</taxon>
        <taxon>Pseudomonadati</taxon>
        <taxon>Pseudomonadota</taxon>
        <taxon>Betaproteobacteria</taxon>
        <taxon>Burkholderiales</taxon>
        <taxon>Alcaligenaceae</taxon>
        <taxon>Bordetella</taxon>
    </lineage>
</organism>
<dbReference type="PANTHER" id="PTHR42928">
    <property type="entry name" value="TRICARBOXYLATE-BINDING PROTEIN"/>
    <property type="match status" value="1"/>
</dbReference>